<dbReference type="Proteomes" id="UP000317243">
    <property type="component" value="Unassembled WGS sequence"/>
</dbReference>
<keyword evidence="2" id="KW-1185">Reference proteome</keyword>
<proteinExistence type="predicted"/>
<dbReference type="AlphaFoldDB" id="A0A5C5X204"/>
<dbReference type="OrthoDB" id="268932at2"/>
<dbReference type="RefSeq" id="WP_146506851.1">
    <property type="nucleotide sequence ID" value="NZ_SIHI01000001.1"/>
</dbReference>
<organism evidence="1 2">
    <name type="scientific">Thalassoglobus neptunius</name>
    <dbReference type="NCBI Taxonomy" id="1938619"/>
    <lineage>
        <taxon>Bacteria</taxon>
        <taxon>Pseudomonadati</taxon>
        <taxon>Planctomycetota</taxon>
        <taxon>Planctomycetia</taxon>
        <taxon>Planctomycetales</taxon>
        <taxon>Planctomycetaceae</taxon>
        <taxon>Thalassoglobus</taxon>
    </lineage>
</organism>
<sequence>MRYDETSVAGCDFWRDGRVRCCQAQVLRNSGRFVQEQRAKDEPLSKTEKVDGVAMAAKTDQDRFHLGFLWVAETNLGFVGGLLVTNHRGRPLEFQCTTPVKANRTQEILYGNSLKPFLFGELIGKTLCERISVHPDLIVVQQDELMELRSHQKAPVVYLLPEDCRDLPDEDRVQIGNQSVRFNPDFPEDVDQIRERARLISGDADLEEPLERVREALNETVKVQTVA</sequence>
<name>A0A5C5X204_9PLAN</name>
<evidence type="ECO:0000313" key="2">
    <source>
        <dbReference type="Proteomes" id="UP000317243"/>
    </source>
</evidence>
<protein>
    <submittedName>
        <fullName evidence="1">Uncharacterized protein</fullName>
    </submittedName>
</protein>
<evidence type="ECO:0000313" key="1">
    <source>
        <dbReference type="EMBL" id="TWT56956.1"/>
    </source>
</evidence>
<accession>A0A5C5X204</accession>
<reference evidence="1 2" key="1">
    <citation type="submission" date="2019-02" db="EMBL/GenBank/DDBJ databases">
        <title>Deep-cultivation of Planctomycetes and their phenomic and genomic characterization uncovers novel biology.</title>
        <authorList>
            <person name="Wiegand S."/>
            <person name="Jogler M."/>
            <person name="Boedeker C."/>
            <person name="Pinto D."/>
            <person name="Vollmers J."/>
            <person name="Rivas-Marin E."/>
            <person name="Kohn T."/>
            <person name="Peeters S.H."/>
            <person name="Heuer A."/>
            <person name="Rast P."/>
            <person name="Oberbeckmann S."/>
            <person name="Bunk B."/>
            <person name="Jeske O."/>
            <person name="Meyerdierks A."/>
            <person name="Storesund J.E."/>
            <person name="Kallscheuer N."/>
            <person name="Luecker S."/>
            <person name="Lage O.M."/>
            <person name="Pohl T."/>
            <person name="Merkel B.J."/>
            <person name="Hornburger P."/>
            <person name="Mueller R.-W."/>
            <person name="Bruemmer F."/>
            <person name="Labrenz M."/>
            <person name="Spormann A.M."/>
            <person name="Op Den Camp H."/>
            <person name="Overmann J."/>
            <person name="Amann R."/>
            <person name="Jetten M.S.M."/>
            <person name="Mascher T."/>
            <person name="Medema M.H."/>
            <person name="Devos D.P."/>
            <person name="Kaster A.-K."/>
            <person name="Ovreas L."/>
            <person name="Rohde M."/>
            <person name="Galperin M.Y."/>
            <person name="Jogler C."/>
        </authorList>
    </citation>
    <scope>NUCLEOTIDE SEQUENCE [LARGE SCALE GENOMIC DNA]</scope>
    <source>
        <strain evidence="1 2">KOR42</strain>
    </source>
</reference>
<comment type="caution">
    <text evidence="1">The sequence shown here is derived from an EMBL/GenBank/DDBJ whole genome shotgun (WGS) entry which is preliminary data.</text>
</comment>
<gene>
    <name evidence="1" type="ORF">KOR42_03120</name>
</gene>
<dbReference type="EMBL" id="SIHI01000001">
    <property type="protein sequence ID" value="TWT56956.1"/>
    <property type="molecule type" value="Genomic_DNA"/>
</dbReference>